<evidence type="ECO:0000256" key="5">
    <source>
        <dbReference type="SAM" id="Phobius"/>
    </source>
</evidence>
<keyword evidence="3 5" id="KW-1133">Transmembrane helix</keyword>
<feature type="transmembrane region" description="Helical" evidence="5">
    <location>
        <begin position="372"/>
        <end position="393"/>
    </location>
</feature>
<feature type="transmembrane region" description="Helical" evidence="5">
    <location>
        <begin position="7"/>
        <end position="27"/>
    </location>
</feature>
<evidence type="ECO:0000256" key="1">
    <source>
        <dbReference type="ARBA" id="ARBA00004141"/>
    </source>
</evidence>
<feature type="transmembrane region" description="Helical" evidence="5">
    <location>
        <begin position="414"/>
        <end position="435"/>
    </location>
</feature>
<protein>
    <submittedName>
        <fullName evidence="6">Membrane protein involved in the export of O-antigen and teichoic acid</fullName>
    </submittedName>
</protein>
<feature type="transmembrane region" description="Helical" evidence="5">
    <location>
        <begin position="349"/>
        <end position="366"/>
    </location>
</feature>
<organism evidence="6 7">
    <name type="scientific">Ligilactobacillus ruminis DSM 20403 = NBRC 102161</name>
    <dbReference type="NCBI Taxonomy" id="1423798"/>
    <lineage>
        <taxon>Bacteria</taxon>
        <taxon>Bacillati</taxon>
        <taxon>Bacillota</taxon>
        <taxon>Bacilli</taxon>
        <taxon>Lactobacillales</taxon>
        <taxon>Lactobacillaceae</taxon>
        <taxon>Ligilactobacillus</taxon>
    </lineage>
</organism>
<name>A0A1I2RU04_9LACO</name>
<evidence type="ECO:0000313" key="6">
    <source>
        <dbReference type="EMBL" id="SFG44114.1"/>
    </source>
</evidence>
<dbReference type="OrthoDB" id="9815702at2"/>
<feature type="transmembrane region" description="Helical" evidence="5">
    <location>
        <begin position="116"/>
        <end position="133"/>
    </location>
</feature>
<feature type="transmembrane region" description="Helical" evidence="5">
    <location>
        <begin position="140"/>
        <end position="158"/>
    </location>
</feature>
<feature type="transmembrane region" description="Helical" evidence="5">
    <location>
        <begin position="164"/>
        <end position="186"/>
    </location>
</feature>
<feature type="transmembrane region" description="Helical" evidence="5">
    <location>
        <begin position="287"/>
        <end position="306"/>
    </location>
</feature>
<sequence length="483" mass="53447">MKVIKNYLYNAGYQLLAVLLPLITAPYVSRVIGAHGIGINTATNSTIQYFILLGSIGIGLYGNREIAYLRSNKQAMSEAFWEIQILKMVMVTISYGAFLVYLAFCPAYKEYMLIQSLNLIAAAVDISWLYMGLEDFKKTVLRNTMVKLASAAMIFMFVKDANDTWVYIFVLAISVLGGNLTLWPYVKKTLVKVDFKKLHPFRHFKPTIALFIPQIATQVYLVLNKTMLWAMVSSDVAGFYDRSDTLVKLVLTIVTATGTVMLPHVANAFHEGNEDEVNNLTADSFDFVSCIAIPMFAGLAAIGQKLAPLFFGPQFKPVGMAVCLEAIVIVLIGWSNVIGQQYLLPTNKIKVYTGSVVSGAIVNLILNLPFIYLLGLHGAVFATVCSEIVVTGYQMWHVRNILNLKKMFINVPKYVLAGLIMFIVVNRVCMMLDFTSTIKNILAIAAEIGLGVVVYGGILLLSKPTILNKLVSIIEKIRSKKNG</sequence>
<dbReference type="PANTHER" id="PTHR43424:SF1">
    <property type="entry name" value="LOCUS PUTATIVE PROTEIN 1-RELATED"/>
    <property type="match status" value="1"/>
</dbReference>
<dbReference type="InterPro" id="IPR002797">
    <property type="entry name" value="Polysacc_synth"/>
</dbReference>
<keyword evidence="2 5" id="KW-0812">Transmembrane</keyword>
<evidence type="ECO:0000313" key="7">
    <source>
        <dbReference type="Proteomes" id="UP000182635"/>
    </source>
</evidence>
<feature type="transmembrane region" description="Helical" evidence="5">
    <location>
        <begin position="85"/>
        <end position="104"/>
    </location>
</feature>
<evidence type="ECO:0000256" key="4">
    <source>
        <dbReference type="ARBA" id="ARBA00023136"/>
    </source>
</evidence>
<comment type="subcellular location">
    <subcellularLocation>
        <location evidence="1">Membrane</location>
        <topology evidence="1">Multi-pass membrane protein</topology>
    </subcellularLocation>
</comment>
<accession>A0A1I2RU04</accession>
<reference evidence="7" key="1">
    <citation type="submission" date="2016-10" db="EMBL/GenBank/DDBJ databases">
        <authorList>
            <person name="Varghese N."/>
            <person name="Submissions S."/>
        </authorList>
    </citation>
    <scope>NUCLEOTIDE SEQUENCE [LARGE SCALE GENOMIC DNA]</scope>
    <source>
        <strain evidence="7">DSM 20403</strain>
    </source>
</reference>
<feature type="transmembrane region" description="Helical" evidence="5">
    <location>
        <begin position="207"/>
        <end position="226"/>
    </location>
</feature>
<dbReference type="PANTHER" id="PTHR43424">
    <property type="entry name" value="LOCUS PUTATIVE PROTEIN 1-RELATED"/>
    <property type="match status" value="1"/>
</dbReference>
<feature type="transmembrane region" description="Helical" evidence="5">
    <location>
        <begin position="246"/>
        <end position="266"/>
    </location>
</feature>
<feature type="transmembrane region" description="Helical" evidence="5">
    <location>
        <begin position="47"/>
        <end position="64"/>
    </location>
</feature>
<feature type="transmembrane region" description="Helical" evidence="5">
    <location>
        <begin position="318"/>
        <end position="337"/>
    </location>
</feature>
<dbReference type="Pfam" id="PF01943">
    <property type="entry name" value="Polysacc_synt"/>
    <property type="match status" value="1"/>
</dbReference>
<dbReference type="EMBL" id="FOPI01000021">
    <property type="protein sequence ID" value="SFG44114.1"/>
    <property type="molecule type" value="Genomic_DNA"/>
</dbReference>
<dbReference type="InterPro" id="IPR052556">
    <property type="entry name" value="PolySynth_Transporter"/>
</dbReference>
<evidence type="ECO:0000256" key="3">
    <source>
        <dbReference type="ARBA" id="ARBA00022989"/>
    </source>
</evidence>
<proteinExistence type="predicted"/>
<dbReference type="Proteomes" id="UP000182635">
    <property type="component" value="Unassembled WGS sequence"/>
</dbReference>
<feature type="transmembrane region" description="Helical" evidence="5">
    <location>
        <begin position="441"/>
        <end position="461"/>
    </location>
</feature>
<keyword evidence="4 5" id="KW-0472">Membrane</keyword>
<dbReference type="GO" id="GO:0016020">
    <property type="term" value="C:membrane"/>
    <property type="evidence" value="ECO:0007669"/>
    <property type="project" value="UniProtKB-SubCell"/>
</dbReference>
<dbReference type="AlphaFoldDB" id="A0A1I2RU04"/>
<gene>
    <name evidence="6" type="ORF">SAMN02910432_01392</name>
</gene>
<evidence type="ECO:0000256" key="2">
    <source>
        <dbReference type="ARBA" id="ARBA00022692"/>
    </source>
</evidence>
<dbReference type="RefSeq" id="WP_046922095.1">
    <property type="nucleotide sequence ID" value="NZ_AYYL01000016.1"/>
</dbReference>